<evidence type="ECO:0000256" key="9">
    <source>
        <dbReference type="RuleBase" id="RU364079"/>
    </source>
</evidence>
<dbReference type="EC" id="3.5.1.-" evidence="9"/>
<evidence type="ECO:0000256" key="6">
    <source>
        <dbReference type="ARBA" id="ARBA00023136"/>
    </source>
</evidence>
<dbReference type="GO" id="GO:0016020">
    <property type="term" value="C:membrane"/>
    <property type="evidence" value="ECO:0007669"/>
    <property type="project" value="UniProtKB-SubCell"/>
</dbReference>
<evidence type="ECO:0000256" key="5">
    <source>
        <dbReference type="ARBA" id="ARBA00022989"/>
    </source>
</evidence>
<dbReference type="PANTHER" id="PTHR46139:SF3">
    <property type="entry name" value="ALKALINE CERAMIDASE"/>
    <property type="match status" value="1"/>
</dbReference>
<keyword evidence="4 9" id="KW-0378">Hydrolase</keyword>
<comment type="function">
    <text evidence="9">Hydrolyzes the sphingolipid ceramide into sphingosine and free fatty acid.</text>
</comment>
<evidence type="ECO:0000313" key="10">
    <source>
        <dbReference type="EMBL" id="CAD7637069.1"/>
    </source>
</evidence>
<keyword evidence="7" id="KW-0106">Calcium</keyword>
<evidence type="ECO:0000256" key="8">
    <source>
        <dbReference type="PIRSR" id="PIRSR608901-2"/>
    </source>
</evidence>
<dbReference type="GO" id="GO:0046514">
    <property type="term" value="P:ceramide catabolic process"/>
    <property type="evidence" value="ECO:0007669"/>
    <property type="project" value="TreeGrafter"/>
</dbReference>
<feature type="binding site" evidence="8">
    <location>
        <position position="79"/>
    </location>
    <ligand>
        <name>Zn(2+)</name>
        <dbReference type="ChEBI" id="CHEBI:29105"/>
        <note>catalytic</note>
    </ligand>
</feature>
<gene>
    <name evidence="10" type="ORF">OSB1V03_LOCUS16838</name>
</gene>
<accession>A0A7R9L8P5</accession>
<keyword evidence="3 9" id="KW-0812">Transmembrane</keyword>
<evidence type="ECO:0000256" key="1">
    <source>
        <dbReference type="ARBA" id="ARBA00004141"/>
    </source>
</evidence>
<keyword evidence="9" id="KW-0443">Lipid metabolism</keyword>
<comment type="subcellular location">
    <subcellularLocation>
        <location evidence="1">Membrane</location>
        <topology evidence="1">Multi-pass membrane protein</topology>
    </subcellularLocation>
</comment>
<feature type="transmembrane region" description="Helical" evidence="9">
    <location>
        <begin position="146"/>
        <end position="163"/>
    </location>
</feature>
<feature type="binding site" evidence="7">
    <location>
        <position position="16"/>
    </location>
    <ligand>
        <name>Ca(2+)</name>
        <dbReference type="ChEBI" id="CHEBI:29108"/>
    </ligand>
</feature>
<dbReference type="PANTHER" id="PTHR46139">
    <property type="entry name" value="ALKALINE CERAMIDASE"/>
    <property type="match status" value="1"/>
</dbReference>
<dbReference type="OrthoDB" id="187171at2759"/>
<feature type="transmembrane region" description="Helical" evidence="9">
    <location>
        <begin position="30"/>
        <end position="50"/>
    </location>
</feature>
<comment type="caution">
    <text evidence="9">Lacks conserved residue(s) required for the propagation of feature annotation.</text>
</comment>
<keyword evidence="7" id="KW-0479">Metal-binding</keyword>
<dbReference type="EMBL" id="CAJPIZ010019301">
    <property type="protein sequence ID" value="CAG2116883.1"/>
    <property type="molecule type" value="Genomic_DNA"/>
</dbReference>
<dbReference type="GO" id="GO:0046872">
    <property type="term" value="F:metal ion binding"/>
    <property type="evidence" value="ECO:0007669"/>
    <property type="project" value="UniProtKB-KW"/>
</dbReference>
<dbReference type="InterPro" id="IPR008901">
    <property type="entry name" value="ACER"/>
</dbReference>
<keyword evidence="5 9" id="KW-1133">Transmembrane helix</keyword>
<feature type="transmembrane region" description="Helical" evidence="9">
    <location>
        <begin position="121"/>
        <end position="140"/>
    </location>
</feature>
<evidence type="ECO:0000256" key="4">
    <source>
        <dbReference type="ARBA" id="ARBA00022801"/>
    </source>
</evidence>
<protein>
    <recommendedName>
        <fullName evidence="9">Alkaline ceramidase</fullName>
        <ecNumber evidence="9">3.5.1.-</ecNumber>
    </recommendedName>
</protein>
<feature type="binding site" evidence="7">
    <location>
        <position position="15"/>
    </location>
    <ligand>
        <name>Ca(2+)</name>
        <dbReference type="ChEBI" id="CHEBI:29108"/>
    </ligand>
</feature>
<comment type="cofactor">
    <cofactor evidence="8">
        <name>Zn(2+)</name>
        <dbReference type="ChEBI" id="CHEBI:29105"/>
    </cofactor>
</comment>
<keyword evidence="8" id="KW-0862">Zinc</keyword>
<feature type="binding site" evidence="7">
    <location>
        <position position="20"/>
    </location>
    <ligand>
        <name>Ca(2+)</name>
        <dbReference type="ChEBI" id="CHEBI:29108"/>
    </ligand>
</feature>
<comment type="similarity">
    <text evidence="2 9">Belongs to the alkaline ceramidase family.</text>
</comment>
<evidence type="ECO:0000256" key="3">
    <source>
        <dbReference type="ARBA" id="ARBA00022692"/>
    </source>
</evidence>
<dbReference type="Proteomes" id="UP000759131">
    <property type="component" value="Unassembled WGS sequence"/>
</dbReference>
<keyword evidence="6 9" id="KW-0472">Membrane</keyword>
<dbReference type="EMBL" id="OC873876">
    <property type="protein sequence ID" value="CAD7637069.1"/>
    <property type="molecule type" value="Genomic_DNA"/>
</dbReference>
<dbReference type="AlphaFoldDB" id="A0A7R9L8P5"/>
<feature type="transmembrane region" description="Helical" evidence="9">
    <location>
        <begin position="92"/>
        <end position="109"/>
    </location>
</feature>
<dbReference type="GO" id="GO:0016811">
    <property type="term" value="F:hydrolase activity, acting on carbon-nitrogen (but not peptide) bonds, in linear amides"/>
    <property type="evidence" value="ECO:0007669"/>
    <property type="project" value="InterPro"/>
</dbReference>
<feature type="binding site" evidence="7">
    <location>
        <position position="18"/>
    </location>
    <ligand>
        <name>Ca(2+)</name>
        <dbReference type="ChEBI" id="CHEBI:29108"/>
    </ligand>
</feature>
<name>A0A7R9L8P5_9ACAR</name>
<dbReference type="Pfam" id="PF05875">
    <property type="entry name" value="Ceramidase"/>
    <property type="match status" value="1"/>
</dbReference>
<evidence type="ECO:0000256" key="7">
    <source>
        <dbReference type="PIRSR" id="PIRSR608901-1"/>
    </source>
</evidence>
<feature type="transmembrane region" description="Helical" evidence="9">
    <location>
        <begin position="62"/>
        <end position="80"/>
    </location>
</feature>
<feature type="binding site" evidence="7">
    <location>
        <position position="29"/>
    </location>
    <ligand>
        <name>Ca(2+)</name>
        <dbReference type="ChEBI" id="CHEBI:29108"/>
    </ligand>
</feature>
<evidence type="ECO:0000256" key="2">
    <source>
        <dbReference type="ARBA" id="ARBA00009780"/>
    </source>
</evidence>
<organism evidence="10">
    <name type="scientific">Medioppia subpectinata</name>
    <dbReference type="NCBI Taxonomy" id="1979941"/>
    <lineage>
        <taxon>Eukaryota</taxon>
        <taxon>Metazoa</taxon>
        <taxon>Ecdysozoa</taxon>
        <taxon>Arthropoda</taxon>
        <taxon>Chelicerata</taxon>
        <taxon>Arachnida</taxon>
        <taxon>Acari</taxon>
        <taxon>Acariformes</taxon>
        <taxon>Sarcoptiformes</taxon>
        <taxon>Oribatida</taxon>
        <taxon>Brachypylina</taxon>
        <taxon>Oppioidea</taxon>
        <taxon>Oppiidae</taxon>
        <taxon>Medioppia</taxon>
    </lineage>
</organism>
<evidence type="ECO:0000313" key="11">
    <source>
        <dbReference type="Proteomes" id="UP000759131"/>
    </source>
</evidence>
<keyword evidence="11" id="KW-1185">Reference proteome</keyword>
<proteinExistence type="inferred from homology"/>
<sequence length="165" mass="18858">MSFLRALERGTSPIDWCETNYRYSPLIAEFINTVSNILFLLLPALLSQLFKQYARTVNRGVYLIWVLFATVGICSAYFHATLSLVGQLLDELAILWLMAAAFGMWLPRRHYPSFLKGDRKNFQFVMLVMSLFGTVLAWVYPWINCFALMGLGVPAFVFLALELKA</sequence>
<reference evidence="10" key="1">
    <citation type="submission" date="2020-11" db="EMBL/GenBank/DDBJ databases">
        <authorList>
            <person name="Tran Van P."/>
        </authorList>
    </citation>
    <scope>NUCLEOTIDE SEQUENCE</scope>
</reference>